<evidence type="ECO:0000313" key="8">
    <source>
        <dbReference type="Proteomes" id="UP000270616"/>
    </source>
</evidence>
<reference evidence="7 8" key="1">
    <citation type="submission" date="2018-10" db="EMBL/GenBank/DDBJ databases">
        <title>Kocuria sp. M5W7-7, whole genome shotgun sequence.</title>
        <authorList>
            <person name="Tuo L."/>
        </authorList>
    </citation>
    <scope>NUCLEOTIDE SEQUENCE [LARGE SCALE GENOMIC DNA]</scope>
    <source>
        <strain evidence="7 8">M5W7-7</strain>
    </source>
</reference>
<dbReference type="EMBL" id="RKMF01000009">
    <property type="protein sequence ID" value="ROZ63034.1"/>
    <property type="molecule type" value="Genomic_DNA"/>
</dbReference>
<dbReference type="PANTHER" id="PTHR43179:SF12">
    <property type="entry name" value="GALACTOFURANOSYLTRANSFERASE GLFT2"/>
    <property type="match status" value="1"/>
</dbReference>
<comment type="similarity">
    <text evidence="2">Belongs to the glycosyltransferase 2 family.</text>
</comment>
<name>A0A3N3ZPS8_9MICC</name>
<dbReference type="Proteomes" id="UP000270616">
    <property type="component" value="Unassembled WGS sequence"/>
</dbReference>
<feature type="domain" description="Glycosyltransferase 2-like" evidence="5">
    <location>
        <begin position="7"/>
        <end position="139"/>
    </location>
</feature>
<feature type="domain" description="Galactosyltransferase C-terminal" evidence="6">
    <location>
        <begin position="158"/>
        <end position="203"/>
    </location>
</feature>
<keyword evidence="3" id="KW-0328">Glycosyltransferase</keyword>
<dbReference type="Pfam" id="PF00535">
    <property type="entry name" value="Glycos_transf_2"/>
    <property type="match status" value="1"/>
</dbReference>
<dbReference type="PANTHER" id="PTHR43179">
    <property type="entry name" value="RHAMNOSYLTRANSFERASE WBBL"/>
    <property type="match status" value="1"/>
</dbReference>
<evidence type="ECO:0000259" key="5">
    <source>
        <dbReference type="Pfam" id="PF00535"/>
    </source>
</evidence>
<dbReference type="InterPro" id="IPR029044">
    <property type="entry name" value="Nucleotide-diphossugar_trans"/>
</dbReference>
<comment type="caution">
    <text evidence="7">The sequence shown here is derived from an EMBL/GenBank/DDBJ whole genome shotgun (WGS) entry which is preliminary data.</text>
</comment>
<accession>A0A3N3ZPS8</accession>
<dbReference type="OrthoDB" id="9802632at2"/>
<protein>
    <submittedName>
        <fullName evidence="7">Glycosyltransferase</fullName>
    </submittedName>
</protein>
<comment type="pathway">
    <text evidence="1">Cell wall biogenesis; cell wall polysaccharide biosynthesis.</text>
</comment>
<dbReference type="SUPFAM" id="SSF53448">
    <property type="entry name" value="Nucleotide-diphospho-sugar transferases"/>
    <property type="match status" value="1"/>
</dbReference>
<dbReference type="Pfam" id="PF02709">
    <property type="entry name" value="Glyco_transf_7C"/>
    <property type="match status" value="1"/>
</dbReference>
<gene>
    <name evidence="7" type="ORF">EDL96_07965</name>
</gene>
<evidence type="ECO:0000256" key="3">
    <source>
        <dbReference type="ARBA" id="ARBA00022676"/>
    </source>
</evidence>
<dbReference type="InterPro" id="IPR027791">
    <property type="entry name" value="Galactosyl_T_C"/>
</dbReference>
<dbReference type="InterPro" id="IPR001173">
    <property type="entry name" value="Glyco_trans_2-like"/>
</dbReference>
<evidence type="ECO:0000313" key="7">
    <source>
        <dbReference type="EMBL" id="ROZ63034.1"/>
    </source>
</evidence>
<dbReference type="RefSeq" id="WP_123825253.1">
    <property type="nucleotide sequence ID" value="NZ_RKMF01000009.1"/>
</dbReference>
<dbReference type="AlphaFoldDB" id="A0A3N3ZPS8"/>
<sequence>MTAARLSVLVPTHGGADRLPVLLAALATQNQAPPFEVCVVVDGDVDGTEAVLTAAAAQYPDLALRYRIHPGNRGRVAALETAAEMARGEILVRCDDDLEPDEHFVGHHARAHADGTTRGVVGLYRNRYPDTPYARAYGREQDRLFRREAYSASSSLRWRYWAGNASVPAAAYRELGGYDPDYRRYGWEDVDFGYRLNRAGVPVVLEPALETVHRVAATTTAQRATRALHAGAARATFVEKHGADVLPGPATHGLWGRCIRLAARATGVGTTRTVGHLIDFLLPAFPRKIARKCIAFIIETADLAGFLYPERARDTF</sequence>
<proteinExistence type="inferred from homology"/>
<dbReference type="Gene3D" id="3.90.550.10">
    <property type="entry name" value="Spore Coat Polysaccharide Biosynthesis Protein SpsA, Chain A"/>
    <property type="match status" value="1"/>
</dbReference>
<evidence type="ECO:0000256" key="4">
    <source>
        <dbReference type="ARBA" id="ARBA00022679"/>
    </source>
</evidence>
<evidence type="ECO:0000256" key="2">
    <source>
        <dbReference type="ARBA" id="ARBA00006739"/>
    </source>
</evidence>
<dbReference type="GO" id="GO:0016757">
    <property type="term" value="F:glycosyltransferase activity"/>
    <property type="evidence" value="ECO:0007669"/>
    <property type="project" value="UniProtKB-KW"/>
</dbReference>
<keyword evidence="4 7" id="KW-0808">Transferase</keyword>
<keyword evidence="8" id="KW-1185">Reference proteome</keyword>
<evidence type="ECO:0000259" key="6">
    <source>
        <dbReference type="Pfam" id="PF02709"/>
    </source>
</evidence>
<organism evidence="7 8">
    <name type="scientific">Kocuria soli</name>
    <dbReference type="NCBI Taxonomy" id="2485125"/>
    <lineage>
        <taxon>Bacteria</taxon>
        <taxon>Bacillati</taxon>
        <taxon>Actinomycetota</taxon>
        <taxon>Actinomycetes</taxon>
        <taxon>Micrococcales</taxon>
        <taxon>Micrococcaceae</taxon>
        <taxon>Kocuria</taxon>
    </lineage>
</organism>
<evidence type="ECO:0000256" key="1">
    <source>
        <dbReference type="ARBA" id="ARBA00004776"/>
    </source>
</evidence>